<feature type="region of interest" description="Disordered" evidence="1">
    <location>
        <begin position="31"/>
        <end position="63"/>
    </location>
</feature>
<comment type="caution">
    <text evidence="2">The sequence shown here is derived from an EMBL/GenBank/DDBJ whole genome shotgun (WGS) entry which is preliminary data.</text>
</comment>
<protein>
    <submittedName>
        <fullName evidence="2">Uncharacterized protein</fullName>
    </submittedName>
</protein>
<feature type="compositionally biased region" description="Basic residues" evidence="1">
    <location>
        <begin position="35"/>
        <end position="51"/>
    </location>
</feature>
<feature type="non-terminal residue" evidence="2">
    <location>
        <position position="1"/>
    </location>
</feature>
<proteinExistence type="predicted"/>
<organism evidence="2 3">
    <name type="scientific">Polyplax serrata</name>
    <name type="common">Common mouse louse</name>
    <dbReference type="NCBI Taxonomy" id="468196"/>
    <lineage>
        <taxon>Eukaryota</taxon>
        <taxon>Metazoa</taxon>
        <taxon>Ecdysozoa</taxon>
        <taxon>Arthropoda</taxon>
        <taxon>Hexapoda</taxon>
        <taxon>Insecta</taxon>
        <taxon>Pterygota</taxon>
        <taxon>Neoptera</taxon>
        <taxon>Paraneoptera</taxon>
        <taxon>Psocodea</taxon>
        <taxon>Troctomorpha</taxon>
        <taxon>Phthiraptera</taxon>
        <taxon>Anoplura</taxon>
        <taxon>Polyplacidae</taxon>
        <taxon>Polyplax</taxon>
    </lineage>
</organism>
<evidence type="ECO:0000256" key="1">
    <source>
        <dbReference type="SAM" id="MobiDB-lite"/>
    </source>
</evidence>
<evidence type="ECO:0000313" key="3">
    <source>
        <dbReference type="Proteomes" id="UP001372834"/>
    </source>
</evidence>
<name>A0AAN8P278_POLSC</name>
<dbReference type="EMBL" id="JAWJWE010000006">
    <property type="protein sequence ID" value="KAK6632831.1"/>
    <property type="molecule type" value="Genomic_DNA"/>
</dbReference>
<dbReference type="Proteomes" id="UP001372834">
    <property type="component" value="Unassembled WGS sequence"/>
</dbReference>
<dbReference type="AlphaFoldDB" id="A0AAN8P278"/>
<accession>A0AAN8P278</accession>
<gene>
    <name evidence="2" type="ORF">RUM43_012570</name>
</gene>
<feature type="non-terminal residue" evidence="2">
    <location>
        <position position="63"/>
    </location>
</feature>
<evidence type="ECO:0000313" key="2">
    <source>
        <dbReference type="EMBL" id="KAK6632831.1"/>
    </source>
</evidence>
<sequence length="63" mass="7373">EKKSDVEDPGERERLDVGGMKVHVEAVWSTANRRNSLKKKSWKWGRQKKENKKGLGARQKRKI</sequence>
<reference evidence="2 3" key="1">
    <citation type="submission" date="2023-10" db="EMBL/GenBank/DDBJ databases">
        <title>Genomes of two closely related lineages of the louse Polyplax serrata with different host specificities.</title>
        <authorList>
            <person name="Martinu J."/>
            <person name="Tarabai H."/>
            <person name="Stefka J."/>
            <person name="Hypsa V."/>
        </authorList>
    </citation>
    <scope>NUCLEOTIDE SEQUENCE [LARGE SCALE GENOMIC DNA]</scope>
    <source>
        <strain evidence="2">HR10_N</strain>
    </source>
</reference>